<organism evidence="2 3">
    <name type="scientific">Acinetobacter haemolyticus</name>
    <dbReference type="NCBI Taxonomy" id="29430"/>
    <lineage>
        <taxon>Bacteria</taxon>
        <taxon>Pseudomonadati</taxon>
        <taxon>Pseudomonadota</taxon>
        <taxon>Gammaproteobacteria</taxon>
        <taxon>Moraxellales</taxon>
        <taxon>Moraxellaceae</taxon>
        <taxon>Acinetobacter</taxon>
    </lineage>
</organism>
<dbReference type="PROSITE" id="PS51257">
    <property type="entry name" value="PROKAR_LIPOPROTEIN"/>
    <property type="match status" value="1"/>
</dbReference>
<gene>
    <name evidence="2" type="ORF">AHTJR_11370</name>
</gene>
<dbReference type="AlphaFoldDB" id="A0A4P7B5L7"/>
<name>A0A4P7B5L7_ACIHA</name>
<sequence length="368" mass="40677">MFFKKRILAILVVSSLLVACGGGGGASTGNNNNQIVEKGVSVKTIKEISFRPELSEYSVSLDKIIAYDQSLATLNIVNRLTASTVRIPLSDSAEVIKLSPNGKRAIVIHPNHISYIDLEKGQLLKTFPNEGPYTDGFLADQGIGFFLGVKDSQASSKGVVKLDLNNGVKEIQLDSNNFGFFSELKGIYSEKTNKIIFTYFGVSPRDLISINLDKNSTNAISTKDSPYHGDYPIGGKLFFDQKHEYVYSSEGTYFYTANLNYGGRIKMLQDTFIISLIQDKSVSDLRVLPAVYGTWEQELYSYVPGYLKYSGYGYGVVTAYNLPEINGVQSYGMKLFQTVDNKTLALVQIGSSLPYAANLKYYILTLQD</sequence>
<dbReference type="SUPFAM" id="SSF69322">
    <property type="entry name" value="Tricorn protease domain 2"/>
    <property type="match status" value="1"/>
</dbReference>
<proteinExistence type="predicted"/>
<feature type="signal peptide" evidence="1">
    <location>
        <begin position="1"/>
        <end position="19"/>
    </location>
</feature>
<dbReference type="EMBL" id="CP038009">
    <property type="protein sequence ID" value="QBQ16835.1"/>
    <property type="molecule type" value="Genomic_DNA"/>
</dbReference>
<protein>
    <submittedName>
        <fullName evidence="2">Uncharacterized protein</fullName>
    </submittedName>
</protein>
<reference evidence="2 3" key="1">
    <citation type="submission" date="2019-03" db="EMBL/GenBank/DDBJ databases">
        <title>Complete genome sequence of two outbreak-associated Acinetobacter haemolyticus strains.</title>
        <authorList>
            <person name="Bai L."/>
            <person name="Zhang S.-C."/>
            <person name="Deng Y."/>
            <person name="Song C.-C."/>
            <person name="Kang G.-B."/>
            <person name="Dong Y."/>
            <person name="Wang Y."/>
            <person name="Gao F."/>
            <person name="Huang H."/>
        </authorList>
    </citation>
    <scope>NUCLEOTIDE SEQUENCE [LARGE SCALE GENOMIC DNA]</scope>
    <source>
        <strain evidence="2 3">TJR01</strain>
    </source>
</reference>
<dbReference type="RefSeq" id="WP_134252740.1">
    <property type="nucleotide sequence ID" value="NZ_CP038009.1"/>
</dbReference>
<evidence type="ECO:0000256" key="1">
    <source>
        <dbReference type="SAM" id="SignalP"/>
    </source>
</evidence>
<evidence type="ECO:0000313" key="2">
    <source>
        <dbReference type="EMBL" id="QBQ16835.1"/>
    </source>
</evidence>
<feature type="chain" id="PRO_5020740754" evidence="1">
    <location>
        <begin position="20"/>
        <end position="368"/>
    </location>
</feature>
<dbReference type="Proteomes" id="UP000294395">
    <property type="component" value="Chromosome"/>
</dbReference>
<evidence type="ECO:0000313" key="3">
    <source>
        <dbReference type="Proteomes" id="UP000294395"/>
    </source>
</evidence>
<keyword evidence="1" id="KW-0732">Signal</keyword>
<accession>A0A4P7B5L7</accession>